<dbReference type="PROSITE" id="PS50109">
    <property type="entry name" value="HIS_KIN"/>
    <property type="match status" value="1"/>
</dbReference>
<evidence type="ECO:0000256" key="4">
    <source>
        <dbReference type="ARBA" id="ARBA00022679"/>
    </source>
</evidence>
<dbReference type="InterPro" id="IPR036890">
    <property type="entry name" value="HATPase_C_sf"/>
</dbReference>
<dbReference type="AlphaFoldDB" id="A0A3B6VPH4"/>
<dbReference type="InterPro" id="IPR004358">
    <property type="entry name" value="Sig_transdc_His_kin-like_C"/>
</dbReference>
<dbReference type="SUPFAM" id="SSF55874">
    <property type="entry name" value="ATPase domain of HSP90 chaperone/DNA topoisomerase II/histidine kinase"/>
    <property type="match status" value="1"/>
</dbReference>
<sequence>MFFYYTFRMNRRNQFFDKIIKNFDKVSDIEKKRIIERLALLSNSQNIIIENLEEGIIAIDINGIIQGINKKACFLLSIPRNSEDKAISKCINNTNIGRLILELLEANNTDTKIIKDDKNDRMLQIDILPLGDSGIIIGTLIKIFDITKSYESAQKLKRAEQLASFTTLAAGVAHEIKNPLGSISIYVQLIEKIIKKNMDNDCQCYNEFRDYCNIIKEEISRLEDTINSFLFSVRKLVLNLEDININSLILSTVDFLKYEIENNNIKIDIKFDIENLILKIDEKYIKQCLINIIQNSIDSIIEKKKHNKSDENNISIKLKLLDNYALISIKDTGIGIKEEELSKIFEPYFTTKRNGTGLGLTNVIRIIEAHNGSFNIESKYGFGSEAIIKLPLMLENQKFLESDF</sequence>
<dbReference type="KEGG" id="bpip:BPP43_05620"/>
<evidence type="ECO:0000256" key="7">
    <source>
        <dbReference type="ARBA" id="ARBA00022840"/>
    </source>
</evidence>
<protein>
    <recommendedName>
        <fullName evidence="2">histidine kinase</fullName>
        <ecNumber evidence="2">2.7.13.3</ecNumber>
    </recommendedName>
</protein>
<dbReference type="GO" id="GO:0005524">
    <property type="term" value="F:ATP binding"/>
    <property type="evidence" value="ECO:0007669"/>
    <property type="project" value="UniProtKB-KW"/>
</dbReference>
<keyword evidence="8" id="KW-0902">Two-component regulatory system</keyword>
<keyword evidence="6 10" id="KW-0418">Kinase</keyword>
<evidence type="ECO:0000256" key="2">
    <source>
        <dbReference type="ARBA" id="ARBA00012438"/>
    </source>
</evidence>
<evidence type="ECO:0000256" key="8">
    <source>
        <dbReference type="ARBA" id="ARBA00023012"/>
    </source>
</evidence>
<dbReference type="SMART" id="SM00388">
    <property type="entry name" value="HisKA"/>
    <property type="match status" value="1"/>
</dbReference>
<dbReference type="CDD" id="cd00082">
    <property type="entry name" value="HisKA"/>
    <property type="match status" value="1"/>
</dbReference>
<evidence type="ECO:0000256" key="1">
    <source>
        <dbReference type="ARBA" id="ARBA00000085"/>
    </source>
</evidence>
<dbReference type="EMBL" id="CP002873">
    <property type="protein sequence ID" value="AGA66372.1"/>
    <property type="molecule type" value="Genomic_DNA"/>
</dbReference>
<comment type="catalytic activity">
    <reaction evidence="1">
        <text>ATP + protein L-histidine = ADP + protein N-phospho-L-histidine.</text>
        <dbReference type="EC" id="2.7.13.3"/>
    </reaction>
</comment>
<feature type="domain" description="Histidine kinase" evidence="9">
    <location>
        <begin position="171"/>
        <end position="394"/>
    </location>
</feature>
<dbReference type="Proteomes" id="UP000010793">
    <property type="component" value="Chromosome"/>
</dbReference>
<evidence type="ECO:0000313" key="11">
    <source>
        <dbReference type="Proteomes" id="UP000010793"/>
    </source>
</evidence>
<dbReference type="Gene3D" id="3.30.450.20">
    <property type="entry name" value="PAS domain"/>
    <property type="match status" value="1"/>
</dbReference>
<evidence type="ECO:0000259" key="9">
    <source>
        <dbReference type="PROSITE" id="PS50109"/>
    </source>
</evidence>
<evidence type="ECO:0000313" key="10">
    <source>
        <dbReference type="EMBL" id="AGA66372.1"/>
    </source>
</evidence>
<dbReference type="PANTHER" id="PTHR43065:SF10">
    <property type="entry name" value="PEROXIDE STRESS-ACTIVATED HISTIDINE KINASE MAK3"/>
    <property type="match status" value="1"/>
</dbReference>
<dbReference type="PANTHER" id="PTHR43065">
    <property type="entry name" value="SENSOR HISTIDINE KINASE"/>
    <property type="match status" value="1"/>
</dbReference>
<dbReference type="GO" id="GO:0000155">
    <property type="term" value="F:phosphorelay sensor kinase activity"/>
    <property type="evidence" value="ECO:0007669"/>
    <property type="project" value="InterPro"/>
</dbReference>
<dbReference type="SUPFAM" id="SSF47384">
    <property type="entry name" value="Homodimeric domain of signal transducing histidine kinase"/>
    <property type="match status" value="1"/>
</dbReference>
<name>A0A3B6VPH4_BRAPL</name>
<evidence type="ECO:0000256" key="6">
    <source>
        <dbReference type="ARBA" id="ARBA00022777"/>
    </source>
</evidence>
<proteinExistence type="predicted"/>
<dbReference type="InterPro" id="IPR003661">
    <property type="entry name" value="HisK_dim/P_dom"/>
</dbReference>
<dbReference type="InterPro" id="IPR003594">
    <property type="entry name" value="HATPase_dom"/>
</dbReference>
<dbReference type="InterPro" id="IPR036097">
    <property type="entry name" value="HisK_dim/P_sf"/>
</dbReference>
<dbReference type="Pfam" id="PF02518">
    <property type="entry name" value="HATPase_c"/>
    <property type="match status" value="1"/>
</dbReference>
<accession>A0A3B6VPH4</accession>
<gene>
    <name evidence="10" type="ORF">BPP43_05620</name>
</gene>
<keyword evidence="7" id="KW-0067">ATP-binding</keyword>
<keyword evidence="3" id="KW-0597">Phosphoprotein</keyword>
<keyword evidence="11" id="KW-1185">Reference proteome</keyword>
<organism evidence="10 11">
    <name type="scientific">Brachyspira pilosicoli P43/6/78</name>
    <dbReference type="NCBI Taxonomy" id="1042417"/>
    <lineage>
        <taxon>Bacteria</taxon>
        <taxon>Pseudomonadati</taxon>
        <taxon>Spirochaetota</taxon>
        <taxon>Spirochaetia</taxon>
        <taxon>Brachyspirales</taxon>
        <taxon>Brachyspiraceae</taxon>
        <taxon>Brachyspira</taxon>
    </lineage>
</organism>
<dbReference type="Gene3D" id="1.10.287.130">
    <property type="match status" value="1"/>
</dbReference>
<dbReference type="Gene3D" id="3.30.565.10">
    <property type="entry name" value="Histidine kinase-like ATPase, C-terminal domain"/>
    <property type="match status" value="1"/>
</dbReference>
<evidence type="ECO:0000256" key="3">
    <source>
        <dbReference type="ARBA" id="ARBA00022553"/>
    </source>
</evidence>
<dbReference type="Pfam" id="PF00512">
    <property type="entry name" value="HisKA"/>
    <property type="match status" value="1"/>
</dbReference>
<dbReference type="SMART" id="SM00387">
    <property type="entry name" value="HATPase_c"/>
    <property type="match status" value="1"/>
</dbReference>
<keyword evidence="5" id="KW-0547">Nucleotide-binding</keyword>
<evidence type="ECO:0000256" key="5">
    <source>
        <dbReference type="ARBA" id="ARBA00022741"/>
    </source>
</evidence>
<dbReference type="EC" id="2.7.13.3" evidence="2"/>
<dbReference type="InterPro" id="IPR005467">
    <property type="entry name" value="His_kinase_dom"/>
</dbReference>
<keyword evidence="4" id="KW-0808">Transferase</keyword>
<dbReference type="PRINTS" id="PR00344">
    <property type="entry name" value="BCTRLSENSOR"/>
</dbReference>
<reference evidence="10 11" key="1">
    <citation type="journal article" date="2013" name="Genome Announc.">
        <title>Complete Genome Sequence of the Porcine Strain Brachyspira pilosicoli P43/6/78(T.).</title>
        <authorList>
            <person name="Lin C."/>
            <person name="den Bakker H.C."/>
            <person name="Suzuki H."/>
            <person name="Lefebure T."/>
            <person name="Ponnala L."/>
            <person name="Sun Q."/>
            <person name="Stanhope M.J."/>
            <person name="Wiedmann M."/>
            <person name="Duhamel G.E."/>
        </authorList>
    </citation>
    <scope>NUCLEOTIDE SEQUENCE [LARGE SCALE GENOMIC DNA]</scope>
    <source>
        <strain evidence="10 11">P43/6/78</strain>
    </source>
</reference>